<feature type="domain" description="FAD-binding" evidence="5">
    <location>
        <begin position="7"/>
        <end position="346"/>
    </location>
</feature>
<dbReference type="SUPFAM" id="SSF51905">
    <property type="entry name" value="FAD/NAD(P)-binding domain"/>
    <property type="match status" value="1"/>
</dbReference>
<evidence type="ECO:0000313" key="6">
    <source>
        <dbReference type="EMBL" id="ETS85958.1"/>
    </source>
</evidence>
<evidence type="ECO:0000256" key="2">
    <source>
        <dbReference type="ARBA" id="ARBA00022630"/>
    </source>
</evidence>
<proteinExistence type="predicted"/>
<evidence type="ECO:0000259" key="5">
    <source>
        <dbReference type="Pfam" id="PF01494"/>
    </source>
</evidence>
<dbReference type="PRINTS" id="PR00420">
    <property type="entry name" value="RNGMNOXGNASE"/>
</dbReference>
<evidence type="ECO:0000256" key="4">
    <source>
        <dbReference type="ARBA" id="ARBA00023002"/>
    </source>
</evidence>
<organism evidence="6 7">
    <name type="scientific">Pestalotiopsis fici (strain W106-1 / CGMCC3.15140)</name>
    <dbReference type="NCBI Taxonomy" id="1229662"/>
    <lineage>
        <taxon>Eukaryota</taxon>
        <taxon>Fungi</taxon>
        <taxon>Dikarya</taxon>
        <taxon>Ascomycota</taxon>
        <taxon>Pezizomycotina</taxon>
        <taxon>Sordariomycetes</taxon>
        <taxon>Xylariomycetidae</taxon>
        <taxon>Amphisphaeriales</taxon>
        <taxon>Sporocadaceae</taxon>
        <taxon>Pestalotiopsis</taxon>
    </lineage>
</organism>
<dbReference type="InterPro" id="IPR036188">
    <property type="entry name" value="FAD/NAD-bd_sf"/>
</dbReference>
<dbReference type="GeneID" id="19268996"/>
<dbReference type="GO" id="GO:0016491">
    <property type="term" value="F:oxidoreductase activity"/>
    <property type="evidence" value="ECO:0007669"/>
    <property type="project" value="UniProtKB-KW"/>
</dbReference>
<dbReference type="GO" id="GO:0071949">
    <property type="term" value="F:FAD binding"/>
    <property type="evidence" value="ECO:0007669"/>
    <property type="project" value="InterPro"/>
</dbReference>
<evidence type="ECO:0000313" key="7">
    <source>
        <dbReference type="Proteomes" id="UP000030651"/>
    </source>
</evidence>
<dbReference type="OMA" id="CGHGINI"/>
<keyword evidence="2" id="KW-0285">Flavoprotein</keyword>
<dbReference type="HOGENOM" id="CLU_009665_6_3_1"/>
<evidence type="ECO:0000256" key="3">
    <source>
        <dbReference type="ARBA" id="ARBA00022827"/>
    </source>
</evidence>
<sequence length="444" mass="49096">MMENSFKVAIIGGGLCGLALAIALQERNVPFMLYESRSSFTEIGAGLTLNAPALQSLSLIKPALGEAVIQMATRSLPPYEVSTMHIRYGADLRDHKEGDVIFELASPPPGMLFVHRQDVLSLLVEALDPENARLNKKFVSYRQRDDGLVDIYFADGSEETANMLVACDGIHSRVREVMFGKDNPISKPHFNGEGGYRGVIPMEKLEKSLGDEAHQSQLLLGPGGFLLYYPVSGGKNVNCAAWFKNDDWDCEDWVVPGNKEQFESQYKSWGSTARKILDSFDREKLMFWTIHHFVHQPDSFHDSRVILLGDAAHAMAPHQGAGAGQGVEDAIVFAEVLDSMIRKTRGSDNNGNESHMTLAPTAGSIAAALQAVENTRKPRFLEVQRMSTAAGKRWAEFYDQVMEGEELSTWVQSAKDQLAWIFGVDMANDVNIAIARFHELVAMS</sequence>
<accession>W3XIR1</accession>
<keyword evidence="3" id="KW-0274">FAD</keyword>
<dbReference type="InterPro" id="IPR051104">
    <property type="entry name" value="FAD_monoxygenase"/>
</dbReference>
<name>W3XIR1_PESFW</name>
<gene>
    <name evidence="6" type="ORF">PFICI_03983</name>
</gene>
<keyword evidence="7" id="KW-1185">Reference proteome</keyword>
<dbReference type="eggNOG" id="KOG2614">
    <property type="taxonomic scope" value="Eukaryota"/>
</dbReference>
<evidence type="ECO:0000256" key="1">
    <source>
        <dbReference type="ARBA" id="ARBA00005179"/>
    </source>
</evidence>
<dbReference type="InterPro" id="IPR002938">
    <property type="entry name" value="FAD-bd"/>
</dbReference>
<dbReference type="PANTHER" id="PTHR46720">
    <property type="entry name" value="HYDROXYLASE, PUTATIVE (AFU_ORTHOLOGUE AFUA_3G01460)-RELATED"/>
    <property type="match status" value="1"/>
</dbReference>
<dbReference type="STRING" id="1229662.W3XIR1"/>
<dbReference type="PANTHER" id="PTHR46720:SF1">
    <property type="entry name" value="HYDROXYLASE, PUTATIVE (AFU_ORTHOLOGUE AFUA_8G06050)-RELATED"/>
    <property type="match status" value="1"/>
</dbReference>
<dbReference type="SUPFAM" id="SSF54373">
    <property type="entry name" value="FAD-linked reductases, C-terminal domain"/>
    <property type="match status" value="1"/>
</dbReference>
<reference evidence="7" key="1">
    <citation type="journal article" date="2015" name="BMC Genomics">
        <title>Genomic and transcriptomic analysis of the endophytic fungus Pestalotiopsis fici reveals its lifestyle and high potential for synthesis of natural products.</title>
        <authorList>
            <person name="Wang X."/>
            <person name="Zhang X."/>
            <person name="Liu L."/>
            <person name="Xiang M."/>
            <person name="Wang W."/>
            <person name="Sun X."/>
            <person name="Che Y."/>
            <person name="Guo L."/>
            <person name="Liu G."/>
            <person name="Guo L."/>
            <person name="Wang C."/>
            <person name="Yin W.B."/>
            <person name="Stadler M."/>
            <person name="Zhang X."/>
            <person name="Liu X."/>
        </authorList>
    </citation>
    <scope>NUCLEOTIDE SEQUENCE [LARGE SCALE GENOMIC DNA]</scope>
    <source>
        <strain evidence="7">W106-1 / CGMCC3.15140</strain>
    </source>
</reference>
<protein>
    <recommendedName>
        <fullName evidence="5">FAD-binding domain-containing protein</fullName>
    </recommendedName>
</protein>
<keyword evidence="4" id="KW-0560">Oxidoreductase</keyword>
<dbReference type="RefSeq" id="XP_007830755.1">
    <property type="nucleotide sequence ID" value="XM_007832564.1"/>
</dbReference>
<dbReference type="EMBL" id="KI912110">
    <property type="protein sequence ID" value="ETS85958.1"/>
    <property type="molecule type" value="Genomic_DNA"/>
</dbReference>
<dbReference type="InParanoid" id="W3XIR1"/>
<dbReference type="GO" id="GO:0044550">
    <property type="term" value="P:secondary metabolite biosynthetic process"/>
    <property type="evidence" value="ECO:0007669"/>
    <property type="project" value="TreeGrafter"/>
</dbReference>
<dbReference type="OrthoDB" id="16820at2759"/>
<comment type="pathway">
    <text evidence="1">Secondary metabolite biosynthesis.</text>
</comment>
<dbReference type="KEGG" id="pfy:PFICI_03983"/>
<dbReference type="Pfam" id="PF01494">
    <property type="entry name" value="FAD_binding_3"/>
    <property type="match status" value="1"/>
</dbReference>
<dbReference type="AlphaFoldDB" id="W3XIR1"/>
<dbReference type="Gene3D" id="3.50.50.60">
    <property type="entry name" value="FAD/NAD(P)-binding domain"/>
    <property type="match status" value="1"/>
</dbReference>
<dbReference type="Proteomes" id="UP000030651">
    <property type="component" value="Unassembled WGS sequence"/>
</dbReference>